<keyword evidence="1" id="KW-0472">Membrane</keyword>
<keyword evidence="4" id="KW-1185">Reference proteome</keyword>
<evidence type="ECO:0000256" key="1">
    <source>
        <dbReference type="SAM" id="Phobius"/>
    </source>
</evidence>
<dbReference type="EMBL" id="OX465085">
    <property type="protein sequence ID" value="CAI9303049.1"/>
    <property type="molecule type" value="Genomic_DNA"/>
</dbReference>
<feature type="signal peptide" evidence="2">
    <location>
        <begin position="1"/>
        <end position="28"/>
    </location>
</feature>
<evidence type="ECO:0000256" key="2">
    <source>
        <dbReference type="SAM" id="SignalP"/>
    </source>
</evidence>
<accession>A0AA36A362</accession>
<name>A0AA36A362_LACSI</name>
<evidence type="ECO:0000313" key="3">
    <source>
        <dbReference type="EMBL" id="CAI9303049.1"/>
    </source>
</evidence>
<feature type="transmembrane region" description="Helical" evidence="1">
    <location>
        <begin position="90"/>
        <end position="113"/>
    </location>
</feature>
<organism evidence="3 4">
    <name type="scientific">Lactuca saligna</name>
    <name type="common">Willowleaf lettuce</name>
    <dbReference type="NCBI Taxonomy" id="75948"/>
    <lineage>
        <taxon>Eukaryota</taxon>
        <taxon>Viridiplantae</taxon>
        <taxon>Streptophyta</taxon>
        <taxon>Embryophyta</taxon>
        <taxon>Tracheophyta</taxon>
        <taxon>Spermatophyta</taxon>
        <taxon>Magnoliopsida</taxon>
        <taxon>eudicotyledons</taxon>
        <taxon>Gunneridae</taxon>
        <taxon>Pentapetalae</taxon>
        <taxon>asterids</taxon>
        <taxon>campanulids</taxon>
        <taxon>Asterales</taxon>
        <taxon>Asteraceae</taxon>
        <taxon>Cichorioideae</taxon>
        <taxon>Cichorieae</taxon>
        <taxon>Lactucinae</taxon>
        <taxon>Lactuca</taxon>
    </lineage>
</organism>
<gene>
    <name evidence="3" type="ORF">LSALG_LOCUS41509</name>
</gene>
<evidence type="ECO:0008006" key="5">
    <source>
        <dbReference type="Google" id="ProtNLM"/>
    </source>
</evidence>
<keyword evidence="2" id="KW-0732">Signal</keyword>
<proteinExistence type="predicted"/>
<reference evidence="3" key="1">
    <citation type="submission" date="2023-04" db="EMBL/GenBank/DDBJ databases">
        <authorList>
            <person name="Vijverberg K."/>
            <person name="Xiong W."/>
            <person name="Schranz E."/>
        </authorList>
    </citation>
    <scope>NUCLEOTIDE SEQUENCE</scope>
</reference>
<feature type="transmembrane region" description="Helical" evidence="1">
    <location>
        <begin position="54"/>
        <end position="78"/>
    </location>
</feature>
<dbReference type="Proteomes" id="UP001177003">
    <property type="component" value="Chromosome 9"/>
</dbReference>
<sequence length="114" mass="12013">MSLGLLSLASIGHMALVAIGTWCNPAIGYVAPTVDIRSLASISSVAPAAIDVRSVVSIGCMTAATVIVQYVVSIGSLAHAAIGFRSFASVPLLSLLSYFLMLQYIFYFCFGYLE</sequence>
<keyword evidence="1" id="KW-0812">Transmembrane</keyword>
<feature type="chain" id="PRO_5041218557" description="NADH:quinone oxidoreductase/Mrp antiporter membrane subunit domain-containing protein" evidence="2">
    <location>
        <begin position="29"/>
        <end position="114"/>
    </location>
</feature>
<dbReference type="AlphaFoldDB" id="A0AA36A362"/>
<protein>
    <recommendedName>
        <fullName evidence="5">NADH:quinone oxidoreductase/Mrp antiporter membrane subunit domain-containing protein</fullName>
    </recommendedName>
</protein>
<keyword evidence="1" id="KW-1133">Transmembrane helix</keyword>
<evidence type="ECO:0000313" key="4">
    <source>
        <dbReference type="Proteomes" id="UP001177003"/>
    </source>
</evidence>